<gene>
    <name evidence="1" type="ORF">ONZ43_g3095</name>
</gene>
<reference evidence="1" key="1">
    <citation type="submission" date="2022-11" db="EMBL/GenBank/DDBJ databases">
        <title>Genome Sequence of Nemania bipapillata.</title>
        <authorList>
            <person name="Buettner E."/>
        </authorList>
    </citation>
    <scope>NUCLEOTIDE SEQUENCE</scope>
    <source>
        <strain evidence="1">CP14</strain>
    </source>
</reference>
<name>A0ACC2IYH2_9PEZI</name>
<sequence length="194" mass="21217">MNLLSPNCSLKLLATAVLLTFGVNAGCTNEKGLHYLRPARRRLPPNVISNGDFECGFAPWTVQVPDPAANYYVGTPSYSGSYSFQVHFTPPAVSPQYGVSARIISAAATVQPNVPYVLNFWTWFDNGDAGFIGVMINDVAIYTIDARDHGYNGPFTNNTLTYTPTTSSVTLKFEFLFGNVASWDRIDDVTFVPA</sequence>
<keyword evidence="2" id="KW-1185">Reference proteome</keyword>
<comment type="caution">
    <text evidence="1">The sequence shown here is derived from an EMBL/GenBank/DDBJ whole genome shotgun (WGS) entry which is preliminary data.</text>
</comment>
<evidence type="ECO:0000313" key="1">
    <source>
        <dbReference type="EMBL" id="KAJ8120117.1"/>
    </source>
</evidence>
<dbReference type="EMBL" id="JAPESX010000691">
    <property type="protein sequence ID" value="KAJ8120117.1"/>
    <property type="molecule type" value="Genomic_DNA"/>
</dbReference>
<accession>A0ACC2IYH2</accession>
<protein>
    <submittedName>
        <fullName evidence="1">Uncharacterized protein</fullName>
    </submittedName>
</protein>
<evidence type="ECO:0000313" key="2">
    <source>
        <dbReference type="Proteomes" id="UP001153334"/>
    </source>
</evidence>
<dbReference type="Proteomes" id="UP001153334">
    <property type="component" value="Unassembled WGS sequence"/>
</dbReference>
<organism evidence="1 2">
    <name type="scientific">Nemania bipapillata</name>
    <dbReference type="NCBI Taxonomy" id="110536"/>
    <lineage>
        <taxon>Eukaryota</taxon>
        <taxon>Fungi</taxon>
        <taxon>Dikarya</taxon>
        <taxon>Ascomycota</taxon>
        <taxon>Pezizomycotina</taxon>
        <taxon>Sordariomycetes</taxon>
        <taxon>Xylariomycetidae</taxon>
        <taxon>Xylariales</taxon>
        <taxon>Xylariaceae</taxon>
        <taxon>Nemania</taxon>
    </lineage>
</organism>
<proteinExistence type="predicted"/>